<dbReference type="Proteomes" id="UP001218218">
    <property type="component" value="Unassembled WGS sequence"/>
</dbReference>
<name>A0AAD6ZP69_9AGAR</name>
<gene>
    <name evidence="1" type="ORF">DFH08DRAFT_966729</name>
</gene>
<keyword evidence="2" id="KW-1185">Reference proteome</keyword>
<comment type="caution">
    <text evidence="1">The sequence shown here is derived from an EMBL/GenBank/DDBJ whole genome shotgun (WGS) entry which is preliminary data.</text>
</comment>
<sequence length="161" mass="17593">MGNATLTRPPENIMFQDSRAPRPSMLPSILAIHRLRRRSPLATITTSSANAANIGSPAPLTRSLSHVLSGQENTGSDEIRYPVVAEVLQLIDDSGMFQLSFPAVIFADNLREIDITHVDQVPLMDAEFYAKEFNMPLQLAELFVEESIAAMGRAQKGKGTA</sequence>
<reference evidence="1" key="1">
    <citation type="submission" date="2023-03" db="EMBL/GenBank/DDBJ databases">
        <title>Massive genome expansion in bonnet fungi (Mycena s.s.) driven by repeated elements and novel gene families across ecological guilds.</title>
        <authorList>
            <consortium name="Lawrence Berkeley National Laboratory"/>
            <person name="Harder C.B."/>
            <person name="Miyauchi S."/>
            <person name="Viragh M."/>
            <person name="Kuo A."/>
            <person name="Thoen E."/>
            <person name="Andreopoulos B."/>
            <person name="Lu D."/>
            <person name="Skrede I."/>
            <person name="Drula E."/>
            <person name="Henrissat B."/>
            <person name="Morin E."/>
            <person name="Kohler A."/>
            <person name="Barry K."/>
            <person name="LaButti K."/>
            <person name="Morin E."/>
            <person name="Salamov A."/>
            <person name="Lipzen A."/>
            <person name="Mereny Z."/>
            <person name="Hegedus B."/>
            <person name="Baldrian P."/>
            <person name="Stursova M."/>
            <person name="Weitz H."/>
            <person name="Taylor A."/>
            <person name="Grigoriev I.V."/>
            <person name="Nagy L.G."/>
            <person name="Martin F."/>
            <person name="Kauserud H."/>
        </authorList>
    </citation>
    <scope>NUCLEOTIDE SEQUENCE</scope>
    <source>
        <strain evidence="1">CBHHK002</strain>
    </source>
</reference>
<proteinExistence type="predicted"/>
<evidence type="ECO:0000313" key="1">
    <source>
        <dbReference type="EMBL" id="KAJ7330985.1"/>
    </source>
</evidence>
<dbReference type="AlphaFoldDB" id="A0AAD6ZP69"/>
<evidence type="ECO:0000313" key="2">
    <source>
        <dbReference type="Proteomes" id="UP001218218"/>
    </source>
</evidence>
<accession>A0AAD6ZP69</accession>
<protein>
    <submittedName>
        <fullName evidence="1">Uncharacterized protein</fullName>
    </submittedName>
</protein>
<dbReference type="EMBL" id="JARIHO010000036">
    <property type="protein sequence ID" value="KAJ7330985.1"/>
    <property type="molecule type" value="Genomic_DNA"/>
</dbReference>
<organism evidence="1 2">
    <name type="scientific">Mycena albidolilacea</name>
    <dbReference type="NCBI Taxonomy" id="1033008"/>
    <lineage>
        <taxon>Eukaryota</taxon>
        <taxon>Fungi</taxon>
        <taxon>Dikarya</taxon>
        <taxon>Basidiomycota</taxon>
        <taxon>Agaricomycotina</taxon>
        <taxon>Agaricomycetes</taxon>
        <taxon>Agaricomycetidae</taxon>
        <taxon>Agaricales</taxon>
        <taxon>Marasmiineae</taxon>
        <taxon>Mycenaceae</taxon>
        <taxon>Mycena</taxon>
    </lineage>
</organism>